<dbReference type="SUPFAM" id="SSF117281">
    <property type="entry name" value="Kelch motif"/>
    <property type="match status" value="1"/>
</dbReference>
<keyword evidence="4" id="KW-1185">Reference proteome</keyword>
<name>A0A8J5KV35_ZINOF</name>
<comment type="caution">
    <text evidence="3">The sequence shown here is derived from an EMBL/GenBank/DDBJ whole genome shotgun (WGS) entry which is preliminary data.</text>
</comment>
<dbReference type="PANTHER" id="PTHR46407:SF3">
    <property type="entry name" value="OS02G0208700 PROTEIN"/>
    <property type="match status" value="1"/>
</dbReference>
<dbReference type="SUPFAM" id="SSF81383">
    <property type="entry name" value="F-box domain"/>
    <property type="match status" value="1"/>
</dbReference>
<feature type="region of interest" description="Disordered" evidence="1">
    <location>
        <begin position="1"/>
        <end position="25"/>
    </location>
</feature>
<dbReference type="GO" id="GO:0080037">
    <property type="term" value="P:negative regulation of cytokinin-activated signaling pathway"/>
    <property type="evidence" value="ECO:0007669"/>
    <property type="project" value="InterPro"/>
</dbReference>
<evidence type="ECO:0000256" key="1">
    <source>
        <dbReference type="SAM" id="MobiDB-lite"/>
    </source>
</evidence>
<dbReference type="GO" id="GO:2000762">
    <property type="term" value="P:regulation of phenylpropanoid metabolic process"/>
    <property type="evidence" value="ECO:0007669"/>
    <property type="project" value="InterPro"/>
</dbReference>
<dbReference type="Proteomes" id="UP000734854">
    <property type="component" value="Unassembled WGS sequence"/>
</dbReference>
<dbReference type="InterPro" id="IPR044595">
    <property type="entry name" value="KMD1-4"/>
</dbReference>
<accession>A0A8J5KV35</accession>
<dbReference type="InterPro" id="IPR037293">
    <property type="entry name" value="Gal_Oxidase_central_sf"/>
</dbReference>
<evidence type="ECO:0000313" key="3">
    <source>
        <dbReference type="EMBL" id="KAG6500498.1"/>
    </source>
</evidence>
<evidence type="ECO:0000259" key="2">
    <source>
        <dbReference type="Pfam" id="PF00646"/>
    </source>
</evidence>
<dbReference type="InterPro" id="IPR036047">
    <property type="entry name" value="F-box-like_dom_sf"/>
</dbReference>
<dbReference type="Gene3D" id="2.130.10.80">
    <property type="entry name" value="Galactose oxidase/kelch, beta-propeller"/>
    <property type="match status" value="1"/>
</dbReference>
<dbReference type="InterPro" id="IPR006652">
    <property type="entry name" value="Kelch_1"/>
</dbReference>
<gene>
    <name evidence="3" type="ORF">ZIOFF_040344</name>
</gene>
<reference evidence="3 4" key="1">
    <citation type="submission" date="2020-08" db="EMBL/GenBank/DDBJ databases">
        <title>Plant Genome Project.</title>
        <authorList>
            <person name="Zhang R.-G."/>
        </authorList>
    </citation>
    <scope>NUCLEOTIDE SEQUENCE [LARGE SCALE GENOMIC DNA]</scope>
    <source>
        <tissue evidence="3">Rhizome</tissue>
    </source>
</reference>
<dbReference type="EMBL" id="JACMSC010000011">
    <property type="protein sequence ID" value="KAG6500498.1"/>
    <property type="molecule type" value="Genomic_DNA"/>
</dbReference>
<feature type="domain" description="F-box" evidence="2">
    <location>
        <begin position="47"/>
        <end position="87"/>
    </location>
</feature>
<dbReference type="PANTHER" id="PTHR46407">
    <property type="entry name" value="OS02G0208700 PROTEIN"/>
    <property type="match status" value="1"/>
</dbReference>
<dbReference type="SMART" id="SM00612">
    <property type="entry name" value="Kelch"/>
    <property type="match status" value="2"/>
</dbReference>
<dbReference type="AlphaFoldDB" id="A0A8J5KV35"/>
<organism evidence="3 4">
    <name type="scientific">Zingiber officinale</name>
    <name type="common">Ginger</name>
    <name type="synonym">Amomum zingiber</name>
    <dbReference type="NCBI Taxonomy" id="94328"/>
    <lineage>
        <taxon>Eukaryota</taxon>
        <taxon>Viridiplantae</taxon>
        <taxon>Streptophyta</taxon>
        <taxon>Embryophyta</taxon>
        <taxon>Tracheophyta</taxon>
        <taxon>Spermatophyta</taxon>
        <taxon>Magnoliopsida</taxon>
        <taxon>Liliopsida</taxon>
        <taxon>Zingiberales</taxon>
        <taxon>Zingiberaceae</taxon>
        <taxon>Zingiber</taxon>
    </lineage>
</organism>
<dbReference type="InterPro" id="IPR001810">
    <property type="entry name" value="F-box_dom"/>
</dbReference>
<dbReference type="InterPro" id="IPR015915">
    <property type="entry name" value="Kelch-typ_b-propeller"/>
</dbReference>
<protein>
    <recommendedName>
        <fullName evidence="2">F-box domain-containing protein</fullName>
    </recommendedName>
</protein>
<proteinExistence type="predicted"/>
<dbReference type="Pfam" id="PF00646">
    <property type="entry name" value="F-box"/>
    <property type="match status" value="1"/>
</dbReference>
<dbReference type="CDD" id="cd22152">
    <property type="entry name" value="F-box_AtAFR-like"/>
    <property type="match status" value="1"/>
</dbReference>
<evidence type="ECO:0000313" key="4">
    <source>
        <dbReference type="Proteomes" id="UP000734854"/>
    </source>
</evidence>
<dbReference type="Gene3D" id="1.20.1280.50">
    <property type="match status" value="1"/>
</dbReference>
<sequence length="339" mass="37746">MSDSSRGNHYSSVPTAPAMKRSCAGTPVPAVPRQFRRTMSLEAELIPGLPDCLALDCLLRLPFHAIPDVRTVCKRWKHELDSPAFYRTRRAAGFDHRVVLLLFRGKLLPTANKLHLVLYEPDTGVFTMRQLAPNRPNDKKGCSKAIVIGRELMVFGGWDVLKNRRTGEVNVYDIFSGAWRLGAPNPAPHRPCCQYGLSGGKMFLVGGTDAEGKKLRSALAYDVAADAWFEMSDLDQDTAVTSIDGCFCDKFWQSREEYNTAIEWCRKLSSLDDKFGLSIRTTKSGKEIVISVPDKNSEGKVTVVEVTLNEQLLGTLRRRLGLLPSEIVLYLNSFFSGSL</sequence>
<feature type="compositionally biased region" description="Polar residues" evidence="1">
    <location>
        <begin position="1"/>
        <end position="14"/>
    </location>
</feature>